<dbReference type="NCBIfam" id="TIGR00070">
    <property type="entry name" value="hisG"/>
    <property type="match status" value="1"/>
</dbReference>
<dbReference type="SUPFAM" id="SSF54913">
    <property type="entry name" value="GlnB-like"/>
    <property type="match status" value="1"/>
</dbReference>
<dbReference type="GO" id="GO:0005524">
    <property type="term" value="F:ATP binding"/>
    <property type="evidence" value="ECO:0007669"/>
    <property type="project" value="UniProtKB-KW"/>
</dbReference>
<keyword evidence="8" id="KW-0963">Cytoplasm</keyword>
<keyword evidence="11 21" id="KW-0808">Transferase</keyword>
<dbReference type="Proteomes" id="UP000663929">
    <property type="component" value="Chromosome"/>
</dbReference>
<protein>
    <recommendedName>
        <fullName evidence="7 18">ATP phosphoribosyltransferase</fullName>
        <ecNumber evidence="6 18">2.4.2.17</ecNumber>
    </recommendedName>
</protein>
<reference evidence="21" key="1">
    <citation type="submission" date="2021-03" db="EMBL/GenBank/DDBJ databases">
        <title>Acanthopleuribacteraceae sp. M133.</title>
        <authorList>
            <person name="Wang G."/>
        </authorList>
    </citation>
    <scope>NUCLEOTIDE SEQUENCE</scope>
    <source>
        <strain evidence="21">M133</strain>
    </source>
</reference>
<evidence type="ECO:0000259" key="20">
    <source>
        <dbReference type="Pfam" id="PF08029"/>
    </source>
</evidence>
<gene>
    <name evidence="21" type="ORF">J3U87_34785</name>
</gene>
<dbReference type="NCBIfam" id="TIGR03455">
    <property type="entry name" value="HisG_C-term"/>
    <property type="match status" value="1"/>
</dbReference>
<comment type="catalytic activity">
    <reaction evidence="1">
        <text>1-(5-phospho-beta-D-ribosyl)-ATP + diphosphate = 5-phospho-alpha-D-ribose 1-diphosphate + ATP</text>
        <dbReference type="Rhea" id="RHEA:18473"/>
        <dbReference type="ChEBI" id="CHEBI:30616"/>
        <dbReference type="ChEBI" id="CHEBI:33019"/>
        <dbReference type="ChEBI" id="CHEBI:58017"/>
        <dbReference type="ChEBI" id="CHEBI:73183"/>
        <dbReference type="EC" id="2.4.2.17"/>
    </reaction>
</comment>
<dbReference type="RefSeq" id="WP_237380782.1">
    <property type="nucleotide sequence ID" value="NZ_CP071793.1"/>
</dbReference>
<dbReference type="InterPro" id="IPR013115">
    <property type="entry name" value="HisG_C"/>
</dbReference>
<dbReference type="Pfam" id="PF01634">
    <property type="entry name" value="HisG"/>
    <property type="match status" value="1"/>
</dbReference>
<comment type="function">
    <text evidence="17">Catalyzes the condensation of ATP and 5-phosphoribose 1-diphosphate to form N'-(5'-phosphoribosyl)-ATP (PR-ATP). Has a crucial role in the pathway because the rate of histidine biosynthesis seems to be controlled primarily by regulation of HisG enzymatic activity.</text>
</comment>
<dbReference type="GO" id="GO:0000105">
    <property type="term" value="P:L-histidine biosynthetic process"/>
    <property type="evidence" value="ECO:0007669"/>
    <property type="project" value="UniProtKB-UniRule"/>
</dbReference>
<dbReference type="Pfam" id="PF08029">
    <property type="entry name" value="HisG_C"/>
    <property type="match status" value="1"/>
</dbReference>
<evidence type="ECO:0000256" key="13">
    <source>
        <dbReference type="ARBA" id="ARBA00022741"/>
    </source>
</evidence>
<keyword evidence="9" id="KW-0028">Amino-acid biosynthesis</keyword>
<keyword evidence="10 21" id="KW-0328">Glycosyltransferase</keyword>
<keyword evidence="14" id="KW-0067">ATP-binding</keyword>
<evidence type="ECO:0000256" key="17">
    <source>
        <dbReference type="ARBA" id="ARBA00024861"/>
    </source>
</evidence>
<evidence type="ECO:0000256" key="16">
    <source>
        <dbReference type="ARBA" id="ARBA00023102"/>
    </source>
</evidence>
<evidence type="ECO:0000313" key="21">
    <source>
        <dbReference type="EMBL" id="QTD50780.1"/>
    </source>
</evidence>
<dbReference type="FunFam" id="3.30.70.120:FF:000002">
    <property type="entry name" value="ATP phosphoribosyltransferase"/>
    <property type="match status" value="1"/>
</dbReference>
<dbReference type="AlphaFoldDB" id="A0A8A4TMK2"/>
<dbReference type="InterPro" id="IPR015867">
    <property type="entry name" value="N-reg_PII/ATP_PRibTrfase_C"/>
</dbReference>
<proteinExistence type="inferred from homology"/>
<dbReference type="PANTHER" id="PTHR21403:SF10">
    <property type="entry name" value="ATP PHOSPHORIBOSYLTRANSFERASE"/>
    <property type="match status" value="1"/>
</dbReference>
<accession>A0A8A4TMK2</accession>
<organism evidence="21 22">
    <name type="scientific">Sulfidibacter corallicola</name>
    <dbReference type="NCBI Taxonomy" id="2818388"/>
    <lineage>
        <taxon>Bacteria</taxon>
        <taxon>Pseudomonadati</taxon>
        <taxon>Acidobacteriota</taxon>
        <taxon>Holophagae</taxon>
        <taxon>Acanthopleuribacterales</taxon>
        <taxon>Acanthopleuribacteraceae</taxon>
        <taxon>Sulfidibacter</taxon>
    </lineage>
</organism>
<evidence type="ECO:0000256" key="6">
    <source>
        <dbReference type="ARBA" id="ARBA00011946"/>
    </source>
</evidence>
<feature type="domain" description="Histidine biosynthesis HisG C-terminal" evidence="20">
    <location>
        <begin position="209"/>
        <end position="280"/>
    </location>
</feature>
<evidence type="ECO:0000256" key="2">
    <source>
        <dbReference type="ARBA" id="ARBA00001946"/>
    </source>
</evidence>
<sequence>MKLKLVIPKGRQFKKISELLTDSGIHLQGNERNYRPGCNDPQLEIKMLKSQNIPPLLALGQHDCGFAGADWIAEQRSEVEDLLDLGFDPVRIVASIPEDWDWDQVRARKIIAVSEYRQLCSSYLEKQGIDFTFVRAFGATEVFPPEDADLVVDNTSTGTTLKENRLKIVDTLLTSTTRFVADPRALDDPAKRDKIEHMVLVFRSVLEGRRRVLLEMNCEEDRLEELVAALPAMKSPTVSKLYRQSGFAVKAAVLKDQVRDLLPKLRKAGATDILETPVRKVIP</sequence>
<evidence type="ECO:0000256" key="14">
    <source>
        <dbReference type="ARBA" id="ARBA00022840"/>
    </source>
</evidence>
<comment type="subcellular location">
    <subcellularLocation>
        <location evidence="3">Cytoplasm</location>
    </subcellularLocation>
</comment>
<feature type="domain" description="ATP phosphoribosyltransferase catalytic" evidence="19">
    <location>
        <begin position="49"/>
        <end position="199"/>
    </location>
</feature>
<dbReference type="GO" id="GO:0003879">
    <property type="term" value="F:ATP phosphoribosyltransferase activity"/>
    <property type="evidence" value="ECO:0007669"/>
    <property type="project" value="UniProtKB-UniRule"/>
</dbReference>
<dbReference type="Gene3D" id="3.30.70.120">
    <property type="match status" value="1"/>
</dbReference>
<comment type="pathway">
    <text evidence="4">Amino-acid biosynthesis; L-histidine biosynthesis; L-histidine from 5-phospho-alpha-D-ribose 1-diphosphate: step 1/9.</text>
</comment>
<dbReference type="UniPathway" id="UPA00031">
    <property type="reaction ID" value="UER00006"/>
</dbReference>
<dbReference type="PANTHER" id="PTHR21403">
    <property type="entry name" value="ATP PHOSPHORIBOSYLTRANSFERASE ATP-PRTASE"/>
    <property type="match status" value="1"/>
</dbReference>
<dbReference type="KEGG" id="scor:J3U87_34785"/>
<keyword evidence="12" id="KW-0479">Metal-binding</keyword>
<comment type="similarity">
    <text evidence="5">Belongs to the ATP phosphoribosyltransferase family. Long subfamily.</text>
</comment>
<dbReference type="InterPro" id="IPR001348">
    <property type="entry name" value="ATP_PRibTrfase_HisG"/>
</dbReference>
<dbReference type="Gene3D" id="3.40.190.10">
    <property type="entry name" value="Periplasmic binding protein-like II"/>
    <property type="match status" value="2"/>
</dbReference>
<evidence type="ECO:0000256" key="8">
    <source>
        <dbReference type="ARBA" id="ARBA00022490"/>
    </source>
</evidence>
<dbReference type="GO" id="GO:0000287">
    <property type="term" value="F:magnesium ion binding"/>
    <property type="evidence" value="ECO:0007669"/>
    <property type="project" value="InterPro"/>
</dbReference>
<evidence type="ECO:0000256" key="12">
    <source>
        <dbReference type="ARBA" id="ARBA00022723"/>
    </source>
</evidence>
<evidence type="ECO:0000256" key="5">
    <source>
        <dbReference type="ARBA" id="ARBA00007955"/>
    </source>
</evidence>
<keyword evidence="13" id="KW-0547">Nucleotide-binding</keyword>
<evidence type="ECO:0000256" key="9">
    <source>
        <dbReference type="ARBA" id="ARBA00022605"/>
    </source>
</evidence>
<evidence type="ECO:0000259" key="19">
    <source>
        <dbReference type="Pfam" id="PF01634"/>
    </source>
</evidence>
<dbReference type="EMBL" id="CP071793">
    <property type="protein sequence ID" value="QTD50780.1"/>
    <property type="molecule type" value="Genomic_DNA"/>
</dbReference>
<evidence type="ECO:0000256" key="10">
    <source>
        <dbReference type="ARBA" id="ARBA00022676"/>
    </source>
</evidence>
<evidence type="ECO:0000256" key="4">
    <source>
        <dbReference type="ARBA" id="ARBA00004667"/>
    </source>
</evidence>
<dbReference type="InterPro" id="IPR013820">
    <property type="entry name" value="ATP_PRibTrfase_cat"/>
</dbReference>
<evidence type="ECO:0000256" key="3">
    <source>
        <dbReference type="ARBA" id="ARBA00004496"/>
    </source>
</evidence>
<evidence type="ECO:0000256" key="15">
    <source>
        <dbReference type="ARBA" id="ARBA00022842"/>
    </source>
</evidence>
<evidence type="ECO:0000256" key="7">
    <source>
        <dbReference type="ARBA" id="ARBA00020998"/>
    </source>
</evidence>
<evidence type="ECO:0000313" key="22">
    <source>
        <dbReference type="Proteomes" id="UP000663929"/>
    </source>
</evidence>
<dbReference type="InterPro" id="IPR011322">
    <property type="entry name" value="N-reg_PII-like_a/b"/>
</dbReference>
<keyword evidence="16" id="KW-0368">Histidine biosynthesis</keyword>
<dbReference type="SUPFAM" id="SSF53850">
    <property type="entry name" value="Periplasmic binding protein-like II"/>
    <property type="match status" value="1"/>
</dbReference>
<keyword evidence="22" id="KW-1185">Reference proteome</keyword>
<evidence type="ECO:0000256" key="18">
    <source>
        <dbReference type="NCBIfam" id="TIGR00070"/>
    </source>
</evidence>
<dbReference type="GO" id="GO:0005737">
    <property type="term" value="C:cytoplasm"/>
    <property type="evidence" value="ECO:0007669"/>
    <property type="project" value="UniProtKB-SubCell"/>
</dbReference>
<evidence type="ECO:0000256" key="11">
    <source>
        <dbReference type="ARBA" id="ARBA00022679"/>
    </source>
</evidence>
<evidence type="ECO:0000256" key="1">
    <source>
        <dbReference type="ARBA" id="ARBA00000915"/>
    </source>
</evidence>
<keyword evidence="15" id="KW-0460">Magnesium</keyword>
<name>A0A8A4TMK2_SULCO</name>
<comment type="cofactor">
    <cofactor evidence="2">
        <name>Mg(2+)</name>
        <dbReference type="ChEBI" id="CHEBI:18420"/>
    </cofactor>
</comment>
<dbReference type="EC" id="2.4.2.17" evidence="6 18"/>